<reference evidence="4 5" key="1">
    <citation type="submission" date="2018-03" db="EMBL/GenBank/DDBJ databases">
        <title>Genomic Encyclopedia of Archaeal and Bacterial Type Strains, Phase II (KMG-II): from individual species to whole genera.</title>
        <authorList>
            <person name="Goeker M."/>
        </authorList>
    </citation>
    <scope>NUCLEOTIDE SEQUENCE [LARGE SCALE GENOMIC DNA]</scope>
    <source>
        <strain evidence="4 5">DSM 45348</strain>
    </source>
</reference>
<dbReference type="CDD" id="cd07564">
    <property type="entry name" value="nitrilases_CHs"/>
    <property type="match status" value="1"/>
</dbReference>
<feature type="domain" description="CN hydrolase" evidence="3">
    <location>
        <begin position="9"/>
        <end position="277"/>
    </location>
</feature>
<dbReference type="PROSITE" id="PS50263">
    <property type="entry name" value="CN_HYDROLASE"/>
    <property type="match status" value="1"/>
</dbReference>
<dbReference type="OrthoDB" id="9811121at2"/>
<dbReference type="InterPro" id="IPR000132">
    <property type="entry name" value="Nitrilase/CN_hydratase_CS"/>
</dbReference>
<evidence type="ECO:0000259" key="3">
    <source>
        <dbReference type="PROSITE" id="PS50263"/>
    </source>
</evidence>
<dbReference type="InterPro" id="IPR044149">
    <property type="entry name" value="Nitrilases_CHs"/>
</dbReference>
<dbReference type="AlphaFoldDB" id="A0A2T0SAY2"/>
<dbReference type="InterPro" id="IPR003010">
    <property type="entry name" value="C-N_Hydrolase"/>
</dbReference>
<keyword evidence="5" id="KW-1185">Reference proteome</keyword>
<evidence type="ECO:0000313" key="4">
    <source>
        <dbReference type="EMBL" id="PRY30541.1"/>
    </source>
</evidence>
<dbReference type="Gene3D" id="3.60.110.10">
    <property type="entry name" value="Carbon-nitrogen hydrolase"/>
    <property type="match status" value="1"/>
</dbReference>
<name>A0A2T0SAY2_9ACTN</name>
<evidence type="ECO:0000256" key="2">
    <source>
        <dbReference type="PROSITE-ProRule" id="PRU10139"/>
    </source>
</evidence>
<dbReference type="Pfam" id="PF00795">
    <property type="entry name" value="CN_hydrolase"/>
    <property type="match status" value="1"/>
</dbReference>
<dbReference type="RefSeq" id="WP_106126174.1">
    <property type="nucleotide sequence ID" value="NZ_PVZG01000004.1"/>
</dbReference>
<evidence type="ECO:0000256" key="1">
    <source>
        <dbReference type="ARBA" id="ARBA00008129"/>
    </source>
</evidence>
<dbReference type="GO" id="GO:0051410">
    <property type="term" value="P:detoxification of nitrogen compound"/>
    <property type="evidence" value="ECO:0007669"/>
    <property type="project" value="TreeGrafter"/>
</dbReference>
<dbReference type="PANTHER" id="PTHR46044:SF1">
    <property type="entry name" value="CN HYDROLASE DOMAIN-CONTAINING PROTEIN"/>
    <property type="match status" value="1"/>
</dbReference>
<dbReference type="GO" id="GO:0018822">
    <property type="term" value="F:nitrile hydratase activity"/>
    <property type="evidence" value="ECO:0007669"/>
    <property type="project" value="TreeGrafter"/>
</dbReference>
<comment type="caution">
    <text evidence="4">The sequence shown here is derived from an EMBL/GenBank/DDBJ whole genome shotgun (WGS) entry which is preliminary data.</text>
</comment>
<dbReference type="PANTHER" id="PTHR46044">
    <property type="entry name" value="NITRILASE"/>
    <property type="match status" value="1"/>
</dbReference>
<accession>A0A2T0SAY2</accession>
<feature type="active site" description="Proton acceptor" evidence="2">
    <location>
        <position position="49"/>
    </location>
</feature>
<dbReference type="EMBL" id="PVZG01000004">
    <property type="protein sequence ID" value="PRY30541.1"/>
    <property type="molecule type" value="Genomic_DNA"/>
</dbReference>
<protein>
    <submittedName>
        <fullName evidence="4">Nitrilase</fullName>
    </submittedName>
</protein>
<dbReference type="Proteomes" id="UP000239209">
    <property type="component" value="Unassembled WGS sequence"/>
</dbReference>
<dbReference type="InterPro" id="IPR036526">
    <property type="entry name" value="C-N_Hydrolase_sf"/>
</dbReference>
<comment type="similarity">
    <text evidence="1">Belongs to the carbon-nitrogen hydrolase superfamily. Nitrilase family.</text>
</comment>
<proteinExistence type="inferred from homology"/>
<dbReference type="PROSITE" id="PS00920">
    <property type="entry name" value="NITRIL_CHT_1"/>
    <property type="match status" value="1"/>
</dbReference>
<evidence type="ECO:0000313" key="5">
    <source>
        <dbReference type="Proteomes" id="UP000239209"/>
    </source>
</evidence>
<organism evidence="4 5">
    <name type="scientific">Pseudosporangium ferrugineum</name>
    <dbReference type="NCBI Taxonomy" id="439699"/>
    <lineage>
        <taxon>Bacteria</taxon>
        <taxon>Bacillati</taxon>
        <taxon>Actinomycetota</taxon>
        <taxon>Actinomycetes</taxon>
        <taxon>Micromonosporales</taxon>
        <taxon>Micromonosporaceae</taxon>
        <taxon>Pseudosporangium</taxon>
    </lineage>
</organism>
<dbReference type="GO" id="GO:0000257">
    <property type="term" value="F:nitrilase activity"/>
    <property type="evidence" value="ECO:0007669"/>
    <property type="project" value="TreeGrafter"/>
</dbReference>
<gene>
    <name evidence="4" type="ORF">CLV70_10493</name>
</gene>
<dbReference type="SUPFAM" id="SSF56317">
    <property type="entry name" value="Carbon-nitrogen hydrolase"/>
    <property type="match status" value="1"/>
</dbReference>
<sequence>METAQGHRVRAAVAQATPVVFDTAATLEVVADWSARAAAAGAELLVFPEAFLGGYPKGSTFGAVVGDRTAAGREQFRRYLDAAVTVPGAECERLGDIARRAALHLVIGVVERDGGTLYCSVLFFAPTGELLGKRRKLMPTGAERMIWGFGDGSTMDVHPTPIGRLGAVICWENLMPAARLAMYAKGIELYCAPTADGRDGHHATMRHIAQEGRCFVLAANQVTRVRDFPADHFDPGAATTPEQLVSRGGSSIIGPLGQVLAGPAYEQETLLIADLDLRQIARAKYDFDVVGHYARPDVFRLVVDETPKRAVTRSVA</sequence>